<feature type="domain" description="Tll0287-like" evidence="2">
    <location>
        <begin position="94"/>
        <end position="243"/>
    </location>
</feature>
<evidence type="ECO:0000313" key="3">
    <source>
        <dbReference type="EMBL" id="SLM49695.1"/>
    </source>
</evidence>
<dbReference type="AlphaFoldDB" id="A0A1W1I9N3"/>
<organism evidence="3 4">
    <name type="scientific">Nitrospira japonica</name>
    <dbReference type="NCBI Taxonomy" id="1325564"/>
    <lineage>
        <taxon>Bacteria</taxon>
        <taxon>Pseudomonadati</taxon>
        <taxon>Nitrospirota</taxon>
        <taxon>Nitrospiria</taxon>
        <taxon>Nitrospirales</taxon>
        <taxon>Nitrospiraceae</taxon>
        <taxon>Nitrospira</taxon>
    </lineage>
</organism>
<dbReference type="EMBL" id="LT828648">
    <property type="protein sequence ID" value="SLM49695.1"/>
    <property type="molecule type" value="Genomic_DNA"/>
</dbReference>
<dbReference type="InterPro" id="IPR021796">
    <property type="entry name" value="Tll0287-like_dom"/>
</dbReference>
<evidence type="ECO:0000256" key="1">
    <source>
        <dbReference type="SAM" id="SignalP"/>
    </source>
</evidence>
<accession>A0A1W1I9N3</accession>
<proteinExistence type="predicted"/>
<sequence length="245" mass="27146">MESRCFRGRTMCLVAAAAVTLFGGSAWAANESEIAEHLIELVKIGRGVVSEQMANINDASKADKGFTGDYMGAQVIDRFKKRTKIDLRIPNVVPQANLYLALVEAEKEVINEAQPIINKQGIAFKGFIPAVFARRTGEQFYKKSGVRMKLTGIDYRNPSNRPDDFESEVLRMFSDPRHPKGQTYVRNTMVDGRPVLRMMDPEYAGVTCLNCHGAPKGERDVSGHKKEGWKEGELAGAISVVLPLK</sequence>
<name>A0A1W1I9N3_9BACT</name>
<dbReference type="Pfam" id="PF11845">
    <property type="entry name" value="Tll0287-like"/>
    <property type="match status" value="1"/>
</dbReference>
<dbReference type="Proteomes" id="UP000192042">
    <property type="component" value="Chromosome I"/>
</dbReference>
<feature type="chain" id="PRO_5013275124" description="Tll0287-like domain-containing protein" evidence="1">
    <location>
        <begin position="29"/>
        <end position="245"/>
    </location>
</feature>
<keyword evidence="4" id="KW-1185">Reference proteome</keyword>
<dbReference type="KEGG" id="nja:NSJP_3528"/>
<gene>
    <name evidence="3" type="ORF">NSJP_3528</name>
</gene>
<dbReference type="STRING" id="1325564.NSJP_3528"/>
<evidence type="ECO:0000259" key="2">
    <source>
        <dbReference type="Pfam" id="PF11845"/>
    </source>
</evidence>
<feature type="signal peptide" evidence="1">
    <location>
        <begin position="1"/>
        <end position="28"/>
    </location>
</feature>
<dbReference type="RefSeq" id="WP_172834401.1">
    <property type="nucleotide sequence ID" value="NZ_LT828648.1"/>
</dbReference>
<evidence type="ECO:0000313" key="4">
    <source>
        <dbReference type="Proteomes" id="UP000192042"/>
    </source>
</evidence>
<keyword evidence="1" id="KW-0732">Signal</keyword>
<reference evidence="3 4" key="1">
    <citation type="submission" date="2017-03" db="EMBL/GenBank/DDBJ databases">
        <authorList>
            <person name="Afonso C.L."/>
            <person name="Miller P.J."/>
            <person name="Scott M.A."/>
            <person name="Spackman E."/>
            <person name="Goraichik I."/>
            <person name="Dimitrov K.M."/>
            <person name="Suarez D.L."/>
            <person name="Swayne D.E."/>
        </authorList>
    </citation>
    <scope>NUCLEOTIDE SEQUENCE [LARGE SCALE GENOMIC DNA]</scope>
    <source>
        <strain evidence="3">Genome sequencing of Nitrospira japonica strain NJ11</strain>
    </source>
</reference>
<protein>
    <recommendedName>
        <fullName evidence="2">Tll0287-like domain-containing protein</fullName>
    </recommendedName>
</protein>